<dbReference type="PANTHER" id="PTHR31388">
    <property type="entry name" value="PEROXIDASE 72-RELATED"/>
    <property type="match status" value="1"/>
</dbReference>
<evidence type="ECO:0000256" key="13">
    <source>
        <dbReference type="ARBA" id="ARBA00023157"/>
    </source>
</evidence>
<reference evidence="22" key="2">
    <citation type="submission" date="2021-03" db="UniProtKB">
        <authorList>
            <consortium name="EnsemblPlants"/>
        </authorList>
    </citation>
    <scope>IDENTIFICATION</scope>
</reference>
<feature type="disulfide bond" evidence="20">
    <location>
        <begin position="241"/>
        <end position="246"/>
    </location>
</feature>
<dbReference type="SUPFAM" id="SSF48113">
    <property type="entry name" value="Heme-dependent peroxidases"/>
    <property type="match status" value="2"/>
</dbReference>
<dbReference type="Gramene" id="AUR62022984-RA">
    <property type="protein sequence ID" value="AUR62022984-RA:cds"/>
    <property type="gene ID" value="AUR62022984"/>
</dbReference>
<dbReference type="GO" id="GO:0046872">
    <property type="term" value="F:metal ion binding"/>
    <property type="evidence" value="ECO:0007669"/>
    <property type="project" value="UniProtKB-KW"/>
</dbReference>
<evidence type="ECO:0000259" key="21">
    <source>
        <dbReference type="PROSITE" id="PS50873"/>
    </source>
</evidence>
<dbReference type="InterPro" id="IPR010255">
    <property type="entry name" value="Haem_peroxidase_sf"/>
</dbReference>
<dbReference type="PROSITE" id="PS50873">
    <property type="entry name" value="PEROXIDASE_4"/>
    <property type="match status" value="2"/>
</dbReference>
<evidence type="ECO:0000256" key="6">
    <source>
        <dbReference type="ARBA" id="ARBA00022559"/>
    </source>
</evidence>
<dbReference type="EC" id="1.11.1.7" evidence="4"/>
<evidence type="ECO:0000313" key="23">
    <source>
        <dbReference type="Proteomes" id="UP000596660"/>
    </source>
</evidence>
<keyword evidence="6" id="KW-0575">Peroxidase</keyword>
<dbReference type="PRINTS" id="PR00461">
    <property type="entry name" value="PLPEROXIDASE"/>
</dbReference>
<keyword evidence="7" id="KW-0349">Heme</keyword>
<evidence type="ECO:0000256" key="1">
    <source>
        <dbReference type="ARBA" id="ARBA00000189"/>
    </source>
</evidence>
<feature type="binding site" evidence="18">
    <location>
        <position position="249"/>
    </location>
    <ligand>
        <name>Ca(2+)</name>
        <dbReference type="ChEBI" id="CHEBI:29108"/>
        <label>1</label>
    </ligand>
</feature>
<name>A0A803M435_CHEQI</name>
<dbReference type="InterPro" id="IPR033905">
    <property type="entry name" value="Secretory_peroxidase"/>
</dbReference>
<feature type="binding site" evidence="18">
    <location>
        <position position="247"/>
    </location>
    <ligand>
        <name>Ca(2+)</name>
        <dbReference type="ChEBI" id="CHEBI:29108"/>
        <label>1</label>
    </ligand>
</feature>
<keyword evidence="10 18" id="KW-0106">Calcium</keyword>
<keyword evidence="14" id="KW-0325">Glycoprotein</keyword>
<dbReference type="FunFam" id="1.10.520.10:FF:000001">
    <property type="entry name" value="Peroxidase"/>
    <property type="match status" value="2"/>
</dbReference>
<dbReference type="CDD" id="cd00314">
    <property type="entry name" value="plant_peroxidase_like"/>
    <property type="match status" value="1"/>
</dbReference>
<dbReference type="Gene3D" id="1.10.520.10">
    <property type="match status" value="2"/>
</dbReference>
<dbReference type="PRINTS" id="PR00458">
    <property type="entry name" value="PEROXIDASE"/>
</dbReference>
<feature type="binding site" evidence="18">
    <location>
        <position position="414"/>
    </location>
    <ligand>
        <name>Ca(2+)</name>
        <dbReference type="ChEBI" id="CHEBI:29108"/>
        <label>2</label>
    </ligand>
</feature>
<dbReference type="Pfam" id="PF00141">
    <property type="entry name" value="peroxidase"/>
    <property type="match status" value="2"/>
</dbReference>
<dbReference type="FunFam" id="1.10.420.10:FF:000006">
    <property type="entry name" value="Peroxidase"/>
    <property type="match status" value="1"/>
</dbReference>
<feature type="binding site" evidence="17">
    <location>
        <position position="336"/>
    </location>
    <ligand>
        <name>substrate</name>
    </ligand>
</feature>
<dbReference type="GO" id="GO:0020037">
    <property type="term" value="F:heme binding"/>
    <property type="evidence" value="ECO:0007669"/>
    <property type="project" value="InterPro"/>
</dbReference>
<feature type="binding site" evidence="18">
    <location>
        <position position="261"/>
    </location>
    <ligand>
        <name>Ca(2+)</name>
        <dbReference type="ChEBI" id="CHEBI:29108"/>
        <label>1</label>
    </ligand>
</feature>
<keyword evidence="13 20" id="KW-1015">Disulfide bond</keyword>
<keyword evidence="11" id="KW-0560">Oxidoreductase</keyword>
<evidence type="ECO:0000256" key="4">
    <source>
        <dbReference type="ARBA" id="ARBA00012313"/>
    </source>
</evidence>
<comment type="cofactor">
    <cofactor evidence="18">
        <name>heme b</name>
        <dbReference type="ChEBI" id="CHEBI:60344"/>
    </cofactor>
    <text evidence="18">Binds 1 heme b (iron(II)-protoporphyrin IX) group per subunit.</text>
</comment>
<feature type="disulfide bond" evidence="20">
    <location>
        <begin position="208"/>
        <end position="288"/>
    </location>
</feature>
<dbReference type="AlphaFoldDB" id="A0A803M435"/>
<proteinExistence type="inferred from homology"/>
<evidence type="ECO:0000256" key="2">
    <source>
        <dbReference type="ARBA" id="ARBA00002322"/>
    </source>
</evidence>
<feature type="binding site" description="axial binding residue" evidence="18">
    <location>
        <position position="366"/>
    </location>
    <ligand>
        <name>heme b</name>
        <dbReference type="ChEBI" id="CHEBI:60344"/>
    </ligand>
    <ligandPart>
        <name>Fe</name>
        <dbReference type="ChEBI" id="CHEBI:18248"/>
    </ligandPart>
</feature>
<feature type="disulfide bond" evidence="20">
    <location>
        <begin position="294"/>
        <end position="488"/>
    </location>
</feature>
<evidence type="ECO:0000256" key="3">
    <source>
        <dbReference type="ARBA" id="ARBA00006873"/>
    </source>
</evidence>
<dbReference type="InterPro" id="IPR000823">
    <property type="entry name" value="Peroxidase_pln"/>
</dbReference>
<evidence type="ECO:0000313" key="22">
    <source>
        <dbReference type="EnsemblPlants" id="AUR62022984-RA:cds"/>
    </source>
</evidence>
<feature type="binding site" evidence="18">
    <location>
        <position position="419"/>
    </location>
    <ligand>
        <name>Ca(2+)</name>
        <dbReference type="ChEBI" id="CHEBI:29108"/>
        <label>2</label>
    </ligand>
</feature>
<evidence type="ECO:0000256" key="16">
    <source>
        <dbReference type="PIRSR" id="PIRSR600823-1"/>
    </source>
</evidence>
<evidence type="ECO:0000256" key="9">
    <source>
        <dbReference type="ARBA" id="ARBA00022729"/>
    </source>
</evidence>
<feature type="binding site" evidence="18">
    <location>
        <position position="243"/>
    </location>
    <ligand>
        <name>Ca(2+)</name>
        <dbReference type="ChEBI" id="CHEBI:29108"/>
        <label>1</label>
    </ligand>
</feature>
<dbReference type="InterPro" id="IPR002016">
    <property type="entry name" value="Haem_peroxidase"/>
</dbReference>
<evidence type="ECO:0000256" key="5">
    <source>
        <dbReference type="ARBA" id="ARBA00022525"/>
    </source>
</evidence>
<dbReference type="PROSITE" id="PS00436">
    <property type="entry name" value="PEROXIDASE_2"/>
    <property type="match status" value="2"/>
</dbReference>
<evidence type="ECO:0000256" key="14">
    <source>
        <dbReference type="ARBA" id="ARBA00023180"/>
    </source>
</evidence>
<feature type="site" description="Transition state stabilizer" evidence="19">
    <location>
        <position position="235"/>
    </location>
</feature>
<keyword evidence="9" id="KW-0732">Signal</keyword>
<comment type="cofactor">
    <cofactor evidence="18">
        <name>Ca(2+)</name>
        <dbReference type="ChEBI" id="CHEBI:29108"/>
    </cofactor>
    <text evidence="18">Binds 2 calcium ions per subunit.</text>
</comment>
<feature type="binding site" evidence="18">
    <location>
        <position position="367"/>
    </location>
    <ligand>
        <name>Ca(2+)</name>
        <dbReference type="ChEBI" id="CHEBI:29108"/>
        <label>2</label>
    </ligand>
</feature>
<dbReference type="GO" id="GO:0140825">
    <property type="term" value="F:lactoperoxidase activity"/>
    <property type="evidence" value="ECO:0007669"/>
    <property type="project" value="UniProtKB-EC"/>
</dbReference>
<comment type="function">
    <text evidence="2">Removal of H(2)O(2), oxidation of toxic reductants, biosynthesis and degradation of lignin, suberization, auxin catabolism, response to environmental stresses such as wounding, pathogen attack and oxidative stress. These functions might be dependent on each isozyme/isoform in each plant tissue.</text>
</comment>
<dbReference type="GO" id="GO:0042744">
    <property type="term" value="P:hydrogen peroxide catabolic process"/>
    <property type="evidence" value="ECO:0007669"/>
    <property type="project" value="UniProtKB-KW"/>
</dbReference>
<reference evidence="22" key="1">
    <citation type="journal article" date="2017" name="Nature">
        <title>The genome of Chenopodium quinoa.</title>
        <authorList>
            <person name="Jarvis D.E."/>
            <person name="Ho Y.S."/>
            <person name="Lightfoot D.J."/>
            <person name="Schmoeckel S.M."/>
            <person name="Li B."/>
            <person name="Borm T.J.A."/>
            <person name="Ohyanagi H."/>
            <person name="Mineta K."/>
            <person name="Michell C.T."/>
            <person name="Saber N."/>
            <person name="Kharbatia N.M."/>
            <person name="Rupper R.R."/>
            <person name="Sharp A.R."/>
            <person name="Dally N."/>
            <person name="Boughton B.A."/>
            <person name="Woo Y.H."/>
            <person name="Gao G."/>
            <person name="Schijlen E.G.W.M."/>
            <person name="Guo X."/>
            <person name="Momin A.A."/>
            <person name="Negrao S."/>
            <person name="Al-Babili S."/>
            <person name="Gehring C."/>
            <person name="Roessner U."/>
            <person name="Jung C."/>
            <person name="Murphy K."/>
            <person name="Arold S.T."/>
            <person name="Gojobori T."/>
            <person name="van der Linden C.G."/>
            <person name="van Loo E.N."/>
            <person name="Jellen E.N."/>
            <person name="Maughan P.J."/>
            <person name="Tester M."/>
        </authorList>
    </citation>
    <scope>NUCLEOTIDE SEQUENCE [LARGE SCALE GENOMIC DNA]</scope>
    <source>
        <strain evidence="22">cv. PI 614886</strain>
    </source>
</reference>
<dbReference type="Proteomes" id="UP000596660">
    <property type="component" value="Unplaced"/>
</dbReference>
<feature type="binding site" evidence="18">
    <location>
        <position position="240"/>
    </location>
    <ligand>
        <name>Ca(2+)</name>
        <dbReference type="ChEBI" id="CHEBI:29108"/>
        <label>1</label>
    </ligand>
</feature>
<evidence type="ECO:0000256" key="19">
    <source>
        <dbReference type="PIRSR" id="PIRSR600823-4"/>
    </source>
</evidence>
<keyword evidence="15" id="KW-0376">Hydrogen peroxide</keyword>
<evidence type="ECO:0000256" key="12">
    <source>
        <dbReference type="ARBA" id="ARBA00023004"/>
    </source>
</evidence>
<evidence type="ECO:0000256" key="8">
    <source>
        <dbReference type="ARBA" id="ARBA00022723"/>
    </source>
</evidence>
<feature type="binding site" evidence="18">
    <location>
        <position position="411"/>
    </location>
    <ligand>
        <name>Ca(2+)</name>
        <dbReference type="ChEBI" id="CHEBI:29108"/>
        <label>2</label>
    </ligand>
</feature>
<dbReference type="EnsemblPlants" id="AUR62022984-RA">
    <property type="protein sequence ID" value="AUR62022984-RA:cds"/>
    <property type="gene ID" value="AUR62022984"/>
</dbReference>
<organism evidence="22 23">
    <name type="scientific">Chenopodium quinoa</name>
    <name type="common">Quinoa</name>
    <dbReference type="NCBI Taxonomy" id="63459"/>
    <lineage>
        <taxon>Eukaryota</taxon>
        <taxon>Viridiplantae</taxon>
        <taxon>Streptophyta</taxon>
        <taxon>Embryophyta</taxon>
        <taxon>Tracheophyta</taxon>
        <taxon>Spermatophyta</taxon>
        <taxon>Magnoliopsida</taxon>
        <taxon>eudicotyledons</taxon>
        <taxon>Gunneridae</taxon>
        <taxon>Pentapetalae</taxon>
        <taxon>Caryophyllales</taxon>
        <taxon>Chenopodiaceae</taxon>
        <taxon>Chenopodioideae</taxon>
        <taxon>Atripliceae</taxon>
        <taxon>Chenopodium</taxon>
    </lineage>
</organism>
<dbReference type="PROSITE" id="PS00435">
    <property type="entry name" value="PEROXIDASE_1"/>
    <property type="match status" value="1"/>
</dbReference>
<keyword evidence="12 18" id="KW-0408">Iron</keyword>
<dbReference type="Gene3D" id="1.10.420.10">
    <property type="entry name" value="Peroxidase, domain 2"/>
    <property type="match status" value="1"/>
</dbReference>
<evidence type="ECO:0000256" key="7">
    <source>
        <dbReference type="ARBA" id="ARBA00022617"/>
    </source>
</evidence>
<feature type="binding site" evidence="18">
    <location>
        <position position="245"/>
    </location>
    <ligand>
        <name>Ca(2+)</name>
        <dbReference type="ChEBI" id="CHEBI:29108"/>
        <label>1</label>
    </ligand>
</feature>
<evidence type="ECO:0000256" key="10">
    <source>
        <dbReference type="ARBA" id="ARBA00022837"/>
    </source>
</evidence>
<comment type="similarity">
    <text evidence="3">Belongs to the peroxidase family. Ascorbate peroxidase subfamily.</text>
</comment>
<dbReference type="PANTHER" id="PTHR31388:SF264">
    <property type="entry name" value="PEROXIDASE 59"/>
    <property type="match status" value="1"/>
</dbReference>
<keyword evidence="8 18" id="KW-0479">Metal-binding</keyword>
<feature type="active site" description="Proton acceptor" evidence="16">
    <location>
        <position position="239"/>
    </location>
</feature>
<comment type="catalytic activity">
    <reaction evidence="1">
        <text>2 a phenolic donor + H2O2 = 2 a phenolic radical donor + 2 H2O</text>
        <dbReference type="Rhea" id="RHEA:56136"/>
        <dbReference type="ChEBI" id="CHEBI:15377"/>
        <dbReference type="ChEBI" id="CHEBI:16240"/>
        <dbReference type="ChEBI" id="CHEBI:139520"/>
        <dbReference type="ChEBI" id="CHEBI:139521"/>
        <dbReference type="EC" id="1.11.1.7"/>
    </reaction>
</comment>
<feature type="disulfide bond" evidence="20">
    <location>
        <begin position="373"/>
        <end position="398"/>
    </location>
</feature>
<evidence type="ECO:0000256" key="20">
    <source>
        <dbReference type="PIRSR" id="PIRSR600823-5"/>
    </source>
</evidence>
<evidence type="ECO:0000256" key="17">
    <source>
        <dbReference type="PIRSR" id="PIRSR600823-2"/>
    </source>
</evidence>
<protein>
    <recommendedName>
        <fullName evidence="4">peroxidase</fullName>
        <ecNumber evidence="4">1.11.1.7</ecNumber>
    </recommendedName>
</protein>
<feature type="domain" description="Plant heme peroxidase family profile" evidence="21">
    <location>
        <begin position="30"/>
        <end position="200"/>
    </location>
</feature>
<dbReference type="InterPro" id="IPR019793">
    <property type="entry name" value="Peroxidases_heam-ligand_BS"/>
</dbReference>
<feature type="domain" description="Plant heme peroxidase family profile" evidence="21">
    <location>
        <begin position="198"/>
        <end position="492"/>
    </location>
</feature>
<accession>A0A803M435</accession>
<evidence type="ECO:0000256" key="11">
    <source>
        <dbReference type="ARBA" id="ARBA00023002"/>
    </source>
</evidence>
<dbReference type="GO" id="GO:0006979">
    <property type="term" value="P:response to oxidative stress"/>
    <property type="evidence" value="ECO:0007669"/>
    <property type="project" value="InterPro"/>
</dbReference>
<evidence type="ECO:0000256" key="15">
    <source>
        <dbReference type="ARBA" id="ARBA00023324"/>
    </source>
</evidence>
<dbReference type="CDD" id="cd00693">
    <property type="entry name" value="secretory_peroxidase"/>
    <property type="match status" value="1"/>
</dbReference>
<evidence type="ECO:0000256" key="18">
    <source>
        <dbReference type="PIRSR" id="PIRSR600823-3"/>
    </source>
</evidence>
<dbReference type="InterPro" id="IPR019794">
    <property type="entry name" value="Peroxidases_AS"/>
</dbReference>
<sequence>MNLKLSKMACGNLYLLLIILFGLSLNVNGHLSPNFYSSICPKALSIVKQEIAKAIKNEARVGASLLRLHFHDCFVNGCDGSILLDDTSTFKSEKSANPNKNSARGFGVVDNIKASLEKACPGVVSCADILAIASRDAVVHYGGPTWKVRLGRRDSFTANRSAANAFIPQPKFNLSNLTSSFAAVGLSFKDMVVLSEGKLSPNYYASTCPNALVIVKEGIKDAIRKEARVGASILRLHFHDCFVNGCDGSILLDDTPTFKSEKTAAPNNNSARGFEVVDHIKAKLEKACPGAVSCADILAIIARDAVVYYGGPTWKVRLGRRDSLTANQSAANVFIPQPTFDVSNLTSSFAAVGLSFKDMVVLSGGHTVGLARCATFRTHIHNDTDINTAFAKYLQKKCPLTGNTNVLQPLDYQTKYTFDVKYYQNLLFKKGLLHSDQTLYNANKKSESHVKRYAMDQCKFFKDFAKSMIRMGNINPLTGSNGEIRRNCRKPN</sequence>
<keyword evidence="5" id="KW-0964">Secreted</keyword>
<keyword evidence="23" id="KW-1185">Reference proteome</keyword>